<dbReference type="SMART" id="SM00066">
    <property type="entry name" value="GAL4"/>
    <property type="match status" value="1"/>
</dbReference>
<gene>
    <name evidence="11" type="primary">NCAS0D02960</name>
    <name evidence="11" type="ordered locus">NCAS_0D02960</name>
</gene>
<keyword evidence="7" id="KW-0539">Nucleus</keyword>
<feature type="compositionally biased region" description="Low complexity" evidence="9">
    <location>
        <begin position="229"/>
        <end position="239"/>
    </location>
</feature>
<evidence type="ECO:0000256" key="3">
    <source>
        <dbReference type="ARBA" id="ARBA00022833"/>
    </source>
</evidence>
<dbReference type="GO" id="GO:0000981">
    <property type="term" value="F:DNA-binding transcription factor activity, RNA polymerase II-specific"/>
    <property type="evidence" value="ECO:0007669"/>
    <property type="project" value="InterPro"/>
</dbReference>
<protein>
    <recommendedName>
        <fullName evidence="10">Zn(2)-C6 fungal-type domain-containing protein</fullName>
    </recommendedName>
</protein>
<feature type="region of interest" description="Disordered" evidence="9">
    <location>
        <begin position="225"/>
        <end position="244"/>
    </location>
</feature>
<evidence type="ECO:0000256" key="4">
    <source>
        <dbReference type="ARBA" id="ARBA00023015"/>
    </source>
</evidence>
<dbReference type="CDD" id="cd00067">
    <property type="entry name" value="GAL4"/>
    <property type="match status" value="1"/>
</dbReference>
<dbReference type="FunCoup" id="G0VE86">
    <property type="interactions" value="471"/>
</dbReference>
<dbReference type="OMA" id="AHDMINN"/>
<evidence type="ECO:0000256" key="7">
    <source>
        <dbReference type="ARBA" id="ARBA00023242"/>
    </source>
</evidence>
<dbReference type="Pfam" id="PF00172">
    <property type="entry name" value="Zn_clus"/>
    <property type="match status" value="1"/>
</dbReference>
<dbReference type="PANTHER" id="PTHR47782">
    <property type="entry name" value="ZN(II)2CYS6 TRANSCRIPTION FACTOR (EUROFUNG)-RELATED"/>
    <property type="match status" value="1"/>
</dbReference>
<keyword evidence="6" id="KW-0804">Transcription</keyword>
<evidence type="ECO:0000256" key="6">
    <source>
        <dbReference type="ARBA" id="ARBA00023163"/>
    </source>
</evidence>
<keyword evidence="12" id="KW-1185">Reference proteome</keyword>
<keyword evidence="3" id="KW-0862">Zinc</keyword>
<reference key="2">
    <citation type="submission" date="2011-08" db="EMBL/GenBank/DDBJ databases">
        <title>Genome sequence of Naumovozyma castellii.</title>
        <authorList>
            <person name="Gordon J.L."/>
            <person name="Armisen D."/>
            <person name="Proux-Wera E."/>
            <person name="OhEigeartaigh S.S."/>
            <person name="Byrne K.P."/>
            <person name="Wolfe K.H."/>
        </authorList>
    </citation>
    <scope>NUCLEOTIDE SEQUENCE</scope>
    <source>
        <strain>Type strain:CBS 4309</strain>
    </source>
</reference>
<keyword evidence="8" id="KW-0175">Coiled coil</keyword>
<dbReference type="RefSeq" id="XP_003676238.1">
    <property type="nucleotide sequence ID" value="XM_003676190.1"/>
</dbReference>
<evidence type="ECO:0000256" key="8">
    <source>
        <dbReference type="SAM" id="Coils"/>
    </source>
</evidence>
<evidence type="ECO:0000259" key="10">
    <source>
        <dbReference type="PROSITE" id="PS50048"/>
    </source>
</evidence>
<keyword evidence="4" id="KW-0805">Transcription regulation</keyword>
<dbReference type="GO" id="GO:0043565">
    <property type="term" value="F:sequence-specific DNA binding"/>
    <property type="evidence" value="ECO:0007669"/>
    <property type="project" value="TreeGrafter"/>
</dbReference>
<keyword evidence="5" id="KW-0238">DNA-binding</keyword>
<evidence type="ECO:0000313" key="12">
    <source>
        <dbReference type="Proteomes" id="UP000001640"/>
    </source>
</evidence>
<sequence length="1172" mass="133656">MGRPKKKVSQEKIEQFQKELELAGDQIDTLLRDKKGRSTACLLCRRRKQKCDHQLPSCTACLKAAVKCVQPSRYNEKHESDDNDEVDNENEQLTKQQDDHVQAPLNTHLLSFPIQKLSVLPLANNNSISMEIKEQQKPNKITKPKQNKSKDQYTSFIEKKLKFLEKLIDLPVGGTAFNKRITQYKKITHLLGEIDDLENIPLPLNDNIINKQAAGMLPPPILQNNNGISASTSPTTSTSQDNSNEQMNNVKQLIPALSTDSLDSVDFSKCIFAKYNLKEFLTYDPAFEFDEQLSRSFLDTFFTRLQFKYPLLDEQEIYTFHDHYTNNKIHSYSQIDFHFASGRMWLVFSISACLHMTTGKYKGLPPVRYFSTAIRHISRCKEHLNHVQKIELLTLLVLYILRTDRDSLVLYEIIKDVMNICQNDLHLNNWHPQDPYANKKLRLFWCVYLLERMICVAVGKPYTIKESDINLPLFDEHSFNTKNSKIQGVHFINQSLKLRRIESKFVEILKILPNNKQFAAELGTRQDQLPLVKTFFHDLELWRASCSINDVRNFENETLKLYYYRSVRLLIQPYLEFITPEDRLFRECQAAAGQICQLYKIFHQKTVHGHSTPAVHTVFVAGVTLIYCMWLARNLDDERRKKMGDYSKHTRPLISGSLFSTMDDLRACSVCLYVMTERSKFARIFRDTFDQLMNATVGNLIERCGPDSSELIYISSGNYDVETFEDSSKNSETKNMMELKGFRGSGVSTKNNKNKNNGLPPATARTFGKRQADEHVGFVENSQVDLEEQKEFKKRQGMLEKTSVPSSLAHLLVKVEDEKRLLDRQEKATAMAQSGSYLSNTSPASIPMANQLDINTEANKGYDTMPKNDSNQYIIKKPVNSTEFDWKSFQQQAFLQQHLAQQNLQAYLSSLHYNDKDVSSIPLNTHMNNGIQSLNQQQQQQQINDQQRQEPSSITAGQQNTADFLSKRSLLNLMKDFSSTLDPPQPVVSSNSNSSKDNSISPHMQTRSTTPSNSNSNMPQDLATTLAGDILFTNGTNDMINNISTWTNNALVGATGMLPPQNYDNQASTYPQMPPQNSMDYHPPTSVQQQQQHNFMPYQAPIQAGIPTGNVPNMSFRNEGRGPNPAVNNIQAHAEMMSVKNGANPAPGWDNITSNTPAEEFWTVNDDYGFLT</sequence>
<organism evidence="11 12">
    <name type="scientific">Naumovozyma castellii</name>
    <name type="common">Yeast</name>
    <name type="synonym">Saccharomyces castellii</name>
    <dbReference type="NCBI Taxonomy" id="27288"/>
    <lineage>
        <taxon>Eukaryota</taxon>
        <taxon>Fungi</taxon>
        <taxon>Dikarya</taxon>
        <taxon>Ascomycota</taxon>
        <taxon>Saccharomycotina</taxon>
        <taxon>Saccharomycetes</taxon>
        <taxon>Saccharomycetales</taxon>
        <taxon>Saccharomycetaceae</taxon>
        <taxon>Naumovozyma</taxon>
    </lineage>
</organism>
<evidence type="ECO:0000256" key="1">
    <source>
        <dbReference type="ARBA" id="ARBA00004123"/>
    </source>
</evidence>
<evidence type="ECO:0000256" key="2">
    <source>
        <dbReference type="ARBA" id="ARBA00022723"/>
    </source>
</evidence>
<dbReference type="STRING" id="1064592.G0VE86"/>
<dbReference type="InterPro" id="IPR001138">
    <property type="entry name" value="Zn2Cys6_DnaBD"/>
</dbReference>
<dbReference type="GO" id="GO:0005634">
    <property type="term" value="C:nucleus"/>
    <property type="evidence" value="ECO:0007669"/>
    <property type="project" value="UniProtKB-SubCell"/>
</dbReference>
<name>G0VE86_NAUCA</name>
<dbReference type="InParanoid" id="G0VE86"/>
<feature type="region of interest" description="Disordered" evidence="9">
    <location>
        <begin position="73"/>
        <end position="96"/>
    </location>
</feature>
<feature type="compositionally biased region" description="Polar residues" evidence="9">
    <location>
        <begin position="1002"/>
        <end position="1011"/>
    </location>
</feature>
<dbReference type="PROSITE" id="PS50048">
    <property type="entry name" value="ZN2_CY6_FUNGAL_2"/>
    <property type="match status" value="1"/>
</dbReference>
<dbReference type="CDD" id="cd12148">
    <property type="entry name" value="fungal_TF_MHR"/>
    <property type="match status" value="1"/>
</dbReference>
<dbReference type="InterPro" id="IPR036864">
    <property type="entry name" value="Zn2-C6_fun-type_DNA-bd_sf"/>
</dbReference>
<feature type="compositionally biased region" description="Low complexity" evidence="9">
    <location>
        <begin position="934"/>
        <end position="946"/>
    </location>
</feature>
<proteinExistence type="predicted"/>
<dbReference type="GeneID" id="96903483"/>
<evidence type="ECO:0000256" key="5">
    <source>
        <dbReference type="ARBA" id="ARBA00023125"/>
    </source>
</evidence>
<dbReference type="PROSITE" id="PS00463">
    <property type="entry name" value="ZN2_CY6_FUNGAL_1"/>
    <property type="match status" value="1"/>
</dbReference>
<dbReference type="HOGENOM" id="CLU_004038_1_0_1"/>
<dbReference type="PANTHER" id="PTHR47782:SF12">
    <property type="entry name" value="ZN(II)2CYS6 TRANSCRIPTION FACTOR (EUROFUNG)"/>
    <property type="match status" value="1"/>
</dbReference>
<evidence type="ECO:0000313" key="11">
    <source>
        <dbReference type="EMBL" id="CCC69877.1"/>
    </source>
</evidence>
<dbReference type="InterPro" id="IPR007219">
    <property type="entry name" value="XnlR_reg_dom"/>
</dbReference>
<comment type="subcellular location">
    <subcellularLocation>
        <location evidence="1">Nucleus</location>
    </subcellularLocation>
</comment>
<dbReference type="EMBL" id="HE576755">
    <property type="protein sequence ID" value="CCC69877.1"/>
    <property type="molecule type" value="Genomic_DNA"/>
</dbReference>
<dbReference type="OrthoDB" id="2399539at2759"/>
<reference evidence="11 12" key="1">
    <citation type="journal article" date="2011" name="Proc. Natl. Acad. Sci. U.S.A.">
        <title>Evolutionary erosion of yeast sex chromosomes by mating-type switching accidents.</title>
        <authorList>
            <person name="Gordon J.L."/>
            <person name="Armisen D."/>
            <person name="Proux-Wera E."/>
            <person name="Oheigeartaigh S.S."/>
            <person name="Byrne K.P."/>
            <person name="Wolfe K.H."/>
        </authorList>
    </citation>
    <scope>NUCLEOTIDE SEQUENCE [LARGE SCALE GENOMIC DNA]</scope>
    <source>
        <strain evidence="12">ATCC 76901 / BCRC 22586 / CBS 4309 / NBRC 1992 / NRRL Y-12630</strain>
    </source>
</reference>
<feature type="region of interest" description="Disordered" evidence="9">
    <location>
        <begin position="934"/>
        <end position="960"/>
    </location>
</feature>
<accession>G0VE86</accession>
<feature type="region of interest" description="Disordered" evidence="9">
    <location>
        <begin position="977"/>
        <end position="1021"/>
    </location>
</feature>
<feature type="domain" description="Zn(2)-C6 fungal-type" evidence="10">
    <location>
        <begin position="40"/>
        <end position="70"/>
    </location>
</feature>
<dbReference type="Gene3D" id="4.10.240.10">
    <property type="entry name" value="Zn(2)-C6 fungal-type DNA-binding domain"/>
    <property type="match status" value="1"/>
</dbReference>
<feature type="compositionally biased region" description="Polar residues" evidence="9">
    <location>
        <begin position="950"/>
        <end position="960"/>
    </location>
</feature>
<dbReference type="KEGG" id="ncs:NCAS_0D02960"/>
<dbReference type="eggNOG" id="ENOG502QS9Q">
    <property type="taxonomic scope" value="Eukaryota"/>
</dbReference>
<feature type="compositionally biased region" description="Acidic residues" evidence="9">
    <location>
        <begin position="81"/>
        <end position="90"/>
    </location>
</feature>
<dbReference type="GO" id="GO:0008270">
    <property type="term" value="F:zinc ion binding"/>
    <property type="evidence" value="ECO:0007669"/>
    <property type="project" value="InterPro"/>
</dbReference>
<feature type="compositionally biased region" description="Low complexity" evidence="9">
    <location>
        <begin position="989"/>
        <end position="1001"/>
    </location>
</feature>
<dbReference type="SMART" id="SM00906">
    <property type="entry name" value="Fungal_trans"/>
    <property type="match status" value="1"/>
</dbReference>
<keyword evidence="2" id="KW-0479">Metal-binding</keyword>
<dbReference type="Pfam" id="PF04082">
    <property type="entry name" value="Fungal_trans"/>
    <property type="match status" value="1"/>
</dbReference>
<dbReference type="SUPFAM" id="SSF57701">
    <property type="entry name" value="Zn2/Cys6 DNA-binding domain"/>
    <property type="match status" value="1"/>
</dbReference>
<dbReference type="Proteomes" id="UP000001640">
    <property type="component" value="Chromosome 4"/>
</dbReference>
<feature type="region of interest" description="Disordered" evidence="9">
    <location>
        <begin position="131"/>
        <end position="151"/>
    </location>
</feature>
<dbReference type="GO" id="GO:0045944">
    <property type="term" value="P:positive regulation of transcription by RNA polymerase II"/>
    <property type="evidence" value="ECO:0007669"/>
    <property type="project" value="TreeGrafter"/>
</dbReference>
<feature type="coiled-coil region" evidence="8">
    <location>
        <begin position="6"/>
        <end position="33"/>
    </location>
</feature>
<dbReference type="GO" id="GO:0006351">
    <property type="term" value="P:DNA-templated transcription"/>
    <property type="evidence" value="ECO:0007669"/>
    <property type="project" value="InterPro"/>
</dbReference>
<dbReference type="InterPro" id="IPR052202">
    <property type="entry name" value="Yeast_MetPath_Reg"/>
</dbReference>
<dbReference type="AlphaFoldDB" id="G0VE86"/>
<evidence type="ECO:0000256" key="9">
    <source>
        <dbReference type="SAM" id="MobiDB-lite"/>
    </source>
</evidence>